<dbReference type="GO" id="GO:0000146">
    <property type="term" value="F:microfilament motor activity"/>
    <property type="evidence" value="ECO:0007669"/>
    <property type="project" value="TreeGrafter"/>
</dbReference>
<feature type="coiled-coil region" evidence="1">
    <location>
        <begin position="852"/>
        <end position="925"/>
    </location>
</feature>
<feature type="region of interest" description="Disordered" evidence="2">
    <location>
        <begin position="433"/>
        <end position="464"/>
    </location>
</feature>
<reference evidence="7 9" key="1">
    <citation type="submission" date="2018-09" db="EMBL/GenBank/DDBJ databases">
        <title>Genomic investigation of the strawberry pathogen Phytophthora fragariae indicates pathogenicity is determined by transcriptional variation in three key races.</title>
        <authorList>
            <person name="Adams T.M."/>
            <person name="Armitage A.D."/>
            <person name="Sobczyk M.K."/>
            <person name="Bates H.J."/>
            <person name="Dunwell J.M."/>
            <person name="Nellist C.F."/>
            <person name="Harrison R.J."/>
        </authorList>
    </citation>
    <scope>NUCLEOTIDE SEQUENCE [LARGE SCALE GENOMIC DNA]</scope>
    <source>
        <strain evidence="5 7">SCRP249</strain>
        <strain evidence="4 9">SCRP324</strain>
        <strain evidence="6 8">SCRP333</strain>
    </source>
</reference>
<keyword evidence="1" id="KW-0175">Coiled coil</keyword>
<evidence type="ECO:0000256" key="1">
    <source>
        <dbReference type="SAM" id="Coils"/>
    </source>
</evidence>
<dbReference type="InterPro" id="IPR019448">
    <property type="entry name" value="NT-C2"/>
</dbReference>
<evidence type="ECO:0000313" key="5">
    <source>
        <dbReference type="EMBL" id="KAE9004241.1"/>
    </source>
</evidence>
<accession>A0A6A3KE86</accession>
<dbReference type="AlphaFoldDB" id="A0A6A3KE86"/>
<keyword evidence="8" id="KW-1185">Reference proteome</keyword>
<dbReference type="EMBL" id="QXFU01001449">
    <property type="protein sequence ID" value="KAE9002183.1"/>
    <property type="molecule type" value="Genomic_DNA"/>
</dbReference>
<dbReference type="EMBL" id="QXFV01001507">
    <property type="protein sequence ID" value="KAE9004241.1"/>
    <property type="molecule type" value="Genomic_DNA"/>
</dbReference>
<dbReference type="OrthoDB" id="166941at2759"/>
<feature type="region of interest" description="Disordered" evidence="2">
    <location>
        <begin position="183"/>
        <end position="265"/>
    </location>
</feature>
<evidence type="ECO:0000313" key="8">
    <source>
        <dbReference type="Proteomes" id="UP000434957"/>
    </source>
</evidence>
<feature type="compositionally biased region" description="Low complexity" evidence="2">
    <location>
        <begin position="523"/>
        <end position="532"/>
    </location>
</feature>
<dbReference type="Pfam" id="PF10358">
    <property type="entry name" value="NT-C2"/>
    <property type="match status" value="1"/>
</dbReference>
<dbReference type="Proteomes" id="UP000434957">
    <property type="component" value="Unassembled WGS sequence"/>
</dbReference>
<dbReference type="Proteomes" id="UP000429607">
    <property type="component" value="Unassembled WGS sequence"/>
</dbReference>
<feature type="region of interest" description="Disordered" evidence="2">
    <location>
        <begin position="523"/>
        <end position="543"/>
    </location>
</feature>
<dbReference type="GO" id="GO:0051015">
    <property type="term" value="F:actin filament binding"/>
    <property type="evidence" value="ECO:0007669"/>
    <property type="project" value="TreeGrafter"/>
</dbReference>
<feature type="compositionally biased region" description="Polar residues" evidence="2">
    <location>
        <begin position="1018"/>
        <end position="1037"/>
    </location>
</feature>
<organism evidence="4 9">
    <name type="scientific">Phytophthora rubi</name>
    <dbReference type="NCBI Taxonomy" id="129364"/>
    <lineage>
        <taxon>Eukaryota</taxon>
        <taxon>Sar</taxon>
        <taxon>Stramenopiles</taxon>
        <taxon>Oomycota</taxon>
        <taxon>Peronosporomycetes</taxon>
        <taxon>Peronosporales</taxon>
        <taxon>Peronosporaceae</taxon>
        <taxon>Phytophthora</taxon>
    </lineage>
</organism>
<feature type="compositionally biased region" description="Low complexity" evidence="2">
    <location>
        <begin position="1038"/>
        <end position="1048"/>
    </location>
</feature>
<feature type="compositionally biased region" description="Polar residues" evidence="2">
    <location>
        <begin position="386"/>
        <end position="400"/>
    </location>
</feature>
<dbReference type="GO" id="GO:0016460">
    <property type="term" value="C:myosin II complex"/>
    <property type="evidence" value="ECO:0007669"/>
    <property type="project" value="TreeGrafter"/>
</dbReference>
<dbReference type="Proteomes" id="UP000435112">
    <property type="component" value="Unassembled WGS sequence"/>
</dbReference>
<evidence type="ECO:0000313" key="6">
    <source>
        <dbReference type="EMBL" id="KAE9318122.1"/>
    </source>
</evidence>
<feature type="region of interest" description="Disordered" evidence="2">
    <location>
        <begin position="378"/>
        <end position="400"/>
    </location>
</feature>
<evidence type="ECO:0000313" key="7">
    <source>
        <dbReference type="Proteomes" id="UP000429607"/>
    </source>
</evidence>
<dbReference type="GO" id="GO:0032982">
    <property type="term" value="C:myosin filament"/>
    <property type="evidence" value="ECO:0007669"/>
    <property type="project" value="TreeGrafter"/>
</dbReference>
<sequence>MRRGGNDTWAPRTTHTTTTTPRSQRSTGTSRSQRSGSAATGTILVNLDVFIHRANIGRDISSSDEDLIVLFRRNSKEVTSEPAHWSAEHCAVWNQHLGIQTSLLRHKKAGNGANEFLKKEYEIVLVALPSHSAVALFSLDFATLVQLGASPQDRQKSFRISPLKCRDLAATLEFDITWDLVQSPNNSQVSSNPNATMMKHPSPGLAGLPPSSTLLAKSSQQAAKPQASKAQTPRSREASRSRRNDPSVSNRRTTTSLSSAGSERELLEELSTSNCNNCRSAKRRLDRKDVQVLQLESFLKESQKRIDALSSENEELVIREKAETRNAAQQRALSLRLLQELETAVQLCNGQMQVQDMTLLPQRELIERVKRFHEEVDPLRGHSLGSRPSHTSRASHGSQTSFDFRAETEAALQRNQRLQQQLEFLGRSMDYDSENIEGSTRTHRSATDASGTTISSAHSGSVTVDCEERPVALTMTQQLNNLERENFKLRAELEGALANAASALKKHSGGFPSGLTSGLSLTAEVSETTSSSSRDDIEEPENEDSALLTRIREQHDFEAGRSAALETELDKAKSEIEKLKDQLETTQNESAFREEKEQPQQAPGFLDKIYADVGKAKLVLEERVQQLDEMVSSATEENTALRSEIEELQNQKNSSQGQATTAEVDEHIAELERLLELREKEKKSNEAELAATKRQLKDAEARARAGQNAKAELESELAGVRLTLKMAQEATTQLENQLASMSTNAPPAMTNSTSFVSHYSAASDSTAQNDELAEVQKQLKLSKQEVMQLRFRSNQLESVHERLEDALKEKRTLEVKLTALEGQLFEQRGRNINTDNSSFIAPSLDAKSSAMLTEMQRELDQKSAALMMAERELERLRNGQGGESSSYPSNIEDVADKVKRFESEIANLCQRNNEQAKRLEKLGARVTVAIRERDELEVIVQQMVTEMSLMGKDVKLPGTTARDHRTPSIPETEEMEEKAPSSLPLRVSPPPPVQTGKITDRYANAVASSASHTQSASTPGVTSSKVAQLRKNFSAQNSESDSPSVSPSGVAFKRPTKLDFRNRKASATSNRGN</sequence>
<evidence type="ECO:0000313" key="4">
    <source>
        <dbReference type="EMBL" id="KAE9002183.1"/>
    </source>
</evidence>
<feature type="region of interest" description="Disordered" evidence="2">
    <location>
        <begin position="1"/>
        <end position="37"/>
    </location>
</feature>
<dbReference type="PANTHER" id="PTHR45615">
    <property type="entry name" value="MYOSIN HEAVY CHAIN, NON-MUSCLE"/>
    <property type="match status" value="1"/>
</dbReference>
<feature type="domain" description="C2 NT-type" evidence="3">
    <location>
        <begin position="35"/>
        <end position="180"/>
    </location>
</feature>
<dbReference type="EMBL" id="QXFT01001458">
    <property type="protein sequence ID" value="KAE9318122.1"/>
    <property type="molecule type" value="Genomic_DNA"/>
</dbReference>
<feature type="compositionally biased region" description="Basic and acidic residues" evidence="2">
    <location>
        <begin position="234"/>
        <end position="245"/>
    </location>
</feature>
<comment type="caution">
    <text evidence="4">The sequence shown here is derived from an EMBL/GenBank/DDBJ whole genome shotgun (WGS) entry which is preliminary data.</text>
</comment>
<evidence type="ECO:0000256" key="2">
    <source>
        <dbReference type="SAM" id="MobiDB-lite"/>
    </source>
</evidence>
<feature type="compositionally biased region" description="Low complexity" evidence="2">
    <location>
        <begin position="201"/>
        <end position="231"/>
    </location>
</feature>
<dbReference type="PANTHER" id="PTHR45615:SF40">
    <property type="entry name" value="MYOSIN HEAVY CHAIN, NON-MUSCLE"/>
    <property type="match status" value="1"/>
</dbReference>
<evidence type="ECO:0000313" key="9">
    <source>
        <dbReference type="Proteomes" id="UP000435112"/>
    </source>
</evidence>
<feature type="compositionally biased region" description="Polar residues" evidence="2">
    <location>
        <begin position="447"/>
        <end position="462"/>
    </location>
</feature>
<name>A0A6A3KE86_9STRA</name>
<evidence type="ECO:0000259" key="3">
    <source>
        <dbReference type="PROSITE" id="PS51840"/>
    </source>
</evidence>
<feature type="compositionally biased region" description="Low complexity" evidence="2">
    <location>
        <begin position="183"/>
        <end position="194"/>
    </location>
</feature>
<dbReference type="GO" id="GO:0005737">
    <property type="term" value="C:cytoplasm"/>
    <property type="evidence" value="ECO:0007669"/>
    <property type="project" value="TreeGrafter"/>
</dbReference>
<feature type="region of interest" description="Disordered" evidence="2">
    <location>
        <begin position="582"/>
        <end position="601"/>
    </location>
</feature>
<proteinExistence type="predicted"/>
<feature type="compositionally biased region" description="Low complexity" evidence="2">
    <location>
        <begin position="1005"/>
        <end position="1017"/>
    </location>
</feature>
<feature type="coiled-coil region" evidence="1">
    <location>
        <begin position="472"/>
        <end position="499"/>
    </location>
</feature>
<protein>
    <recommendedName>
        <fullName evidence="3">C2 NT-type domain-containing protein</fullName>
    </recommendedName>
</protein>
<feature type="compositionally biased region" description="Low complexity" evidence="2">
    <location>
        <begin position="11"/>
        <end position="37"/>
    </location>
</feature>
<gene>
    <name evidence="5" type="ORF">PR001_g17768</name>
    <name evidence="4" type="ORF">PR002_g17698</name>
    <name evidence="6" type="ORF">PR003_g18317</name>
</gene>
<dbReference type="PROSITE" id="PS51840">
    <property type="entry name" value="C2_NT"/>
    <property type="match status" value="1"/>
</dbReference>
<feature type="compositionally biased region" description="Polar residues" evidence="2">
    <location>
        <begin position="246"/>
        <end position="255"/>
    </location>
</feature>
<feature type="region of interest" description="Disordered" evidence="2">
    <location>
        <begin position="954"/>
        <end position="1073"/>
    </location>
</feature>